<dbReference type="InterPro" id="IPR009057">
    <property type="entry name" value="Homeodomain-like_sf"/>
</dbReference>
<proteinExistence type="inferred from homology"/>
<dbReference type="GO" id="GO:0000122">
    <property type="term" value="P:negative regulation of transcription by RNA polymerase II"/>
    <property type="evidence" value="ECO:0007669"/>
    <property type="project" value="EnsemblMetazoa"/>
</dbReference>
<dbReference type="PANTHER" id="PTHR46166:SF3">
    <property type="entry name" value="EGL-5"/>
    <property type="match status" value="1"/>
</dbReference>
<dbReference type="InterPro" id="IPR001356">
    <property type="entry name" value="HD"/>
</dbReference>
<feature type="compositionally biased region" description="Low complexity" evidence="12">
    <location>
        <begin position="238"/>
        <end position="247"/>
    </location>
</feature>
<keyword evidence="6 10" id="KW-0238">DNA-binding</keyword>
<accession>A0A454XWS3</accession>
<evidence type="ECO:0000256" key="8">
    <source>
        <dbReference type="ARBA" id="ARBA00023163"/>
    </source>
</evidence>
<dbReference type="GO" id="GO:0042742">
    <property type="term" value="P:defense response to bacterium"/>
    <property type="evidence" value="ECO:0007669"/>
    <property type="project" value="EnsemblMetazoa"/>
</dbReference>
<evidence type="ECO:0000256" key="9">
    <source>
        <dbReference type="ARBA" id="ARBA00023242"/>
    </source>
</evidence>
<comment type="subcellular location">
    <subcellularLocation>
        <location evidence="2 10 11">Nucleus</location>
    </subcellularLocation>
</comment>
<gene>
    <name evidence="13" type="primary">WBGene00096454</name>
</gene>
<feature type="compositionally biased region" description="Low complexity" evidence="12">
    <location>
        <begin position="1"/>
        <end position="21"/>
    </location>
</feature>
<comment type="function">
    <text evidence="1">Sequence-specific transcription factor which is part of a developmental regulatory system that provides cells with specific positional identities on the anterior-posterior axis.</text>
</comment>
<reference evidence="14" key="1">
    <citation type="journal article" date="2008" name="Nat. Genet.">
        <title>The Pristionchus pacificus genome provides a unique perspective on nematode lifestyle and parasitism.</title>
        <authorList>
            <person name="Dieterich C."/>
            <person name="Clifton S.W."/>
            <person name="Schuster L.N."/>
            <person name="Chinwalla A."/>
            <person name="Delehaunty K."/>
            <person name="Dinkelacker I."/>
            <person name="Fulton L."/>
            <person name="Fulton R."/>
            <person name="Godfrey J."/>
            <person name="Minx P."/>
            <person name="Mitreva M."/>
            <person name="Roeseler W."/>
            <person name="Tian H."/>
            <person name="Witte H."/>
            <person name="Yang S.P."/>
            <person name="Wilson R.K."/>
            <person name="Sommer R.J."/>
        </authorList>
    </citation>
    <scope>NUCLEOTIDE SEQUENCE [LARGE SCALE GENOMIC DNA]</scope>
    <source>
        <strain evidence="14">PS312</strain>
    </source>
</reference>
<dbReference type="GO" id="GO:0045944">
    <property type="term" value="P:positive regulation of transcription by RNA polymerase II"/>
    <property type="evidence" value="ECO:0007669"/>
    <property type="project" value="EnsemblMetazoa"/>
</dbReference>
<keyword evidence="8" id="KW-0804">Transcription</keyword>
<dbReference type="GO" id="GO:0045138">
    <property type="term" value="P:nematode male tail tip morphogenesis"/>
    <property type="evidence" value="ECO:0007669"/>
    <property type="project" value="EnsemblMetazoa"/>
</dbReference>
<comment type="similarity">
    <text evidence="3">Belongs to the Antp homeobox family.</text>
</comment>
<evidence type="ECO:0000313" key="13">
    <source>
        <dbReference type="EnsemblMetazoa" id="PPA06900.1"/>
    </source>
</evidence>
<dbReference type="CDD" id="cd00086">
    <property type="entry name" value="homeodomain"/>
    <property type="match status" value="1"/>
</dbReference>
<dbReference type="Proteomes" id="UP000005239">
    <property type="component" value="Unassembled WGS sequence"/>
</dbReference>
<keyword evidence="5" id="KW-0805">Transcription regulation</keyword>
<reference evidence="13" key="2">
    <citation type="submission" date="2022-06" db="UniProtKB">
        <authorList>
            <consortium name="EnsemblMetazoa"/>
        </authorList>
    </citation>
    <scope>IDENTIFICATION</scope>
    <source>
        <strain evidence="13">PS312</strain>
    </source>
</reference>
<organism evidence="13 14">
    <name type="scientific">Pristionchus pacificus</name>
    <name type="common">Parasitic nematode worm</name>
    <dbReference type="NCBI Taxonomy" id="54126"/>
    <lineage>
        <taxon>Eukaryota</taxon>
        <taxon>Metazoa</taxon>
        <taxon>Ecdysozoa</taxon>
        <taxon>Nematoda</taxon>
        <taxon>Chromadorea</taxon>
        <taxon>Rhabditida</taxon>
        <taxon>Rhabditina</taxon>
        <taxon>Diplogasteromorpha</taxon>
        <taxon>Diplogasteroidea</taxon>
        <taxon>Neodiplogasteridae</taxon>
        <taxon>Pristionchus</taxon>
    </lineage>
</organism>
<dbReference type="GO" id="GO:0000981">
    <property type="term" value="F:DNA-binding transcription factor activity, RNA polymerase II-specific"/>
    <property type="evidence" value="ECO:0000318"/>
    <property type="project" value="GO_Central"/>
</dbReference>
<evidence type="ECO:0000313" key="14">
    <source>
        <dbReference type="Proteomes" id="UP000005239"/>
    </source>
</evidence>
<feature type="region of interest" description="Disordered" evidence="12">
    <location>
        <begin position="238"/>
        <end position="258"/>
    </location>
</feature>
<evidence type="ECO:0000256" key="3">
    <source>
        <dbReference type="ARBA" id="ARBA00009107"/>
    </source>
</evidence>
<dbReference type="GO" id="GO:0005634">
    <property type="term" value="C:nucleus"/>
    <property type="evidence" value="ECO:0000318"/>
    <property type="project" value="GO_Central"/>
</dbReference>
<evidence type="ECO:0000256" key="2">
    <source>
        <dbReference type="ARBA" id="ARBA00004123"/>
    </source>
</evidence>
<sequence length="300" mass="33019">MNVVSTDAASTSSASTTSTTTPFDVTNGGRIKGEGGEDHLARLANLAQGVGKEDSDSTATSTPTAADAPLYPGYMPGYTGWPQYYQQFAAQPGITPAAFSAWPAQWNGAAAMSGWPAYGKCTSEDDRALALFGIGEWDSQSKKGRQTYQRYQTSVLEQKFLQSSYVSKKQREELRMQTNLTDRQIKIWFQNRRMKAKKEKHRLEEGGEHSTLLPPTKGSIPLPHGSLPALPVGLQQLQHMQQQQPQPDGSCSVGSSIEDKDKQHGWAHMAPNPLLTHQFWPTSQTHPYAIPQYQLCPPNI</sequence>
<dbReference type="PROSITE" id="PS00027">
    <property type="entry name" value="HOMEOBOX_1"/>
    <property type="match status" value="1"/>
</dbReference>
<accession>A0A8R1U5W2</accession>
<evidence type="ECO:0000256" key="1">
    <source>
        <dbReference type="ARBA" id="ARBA00003263"/>
    </source>
</evidence>
<dbReference type="EnsemblMetazoa" id="PPA06900.1">
    <property type="protein sequence ID" value="PPA06900.1"/>
    <property type="gene ID" value="WBGene00096454"/>
</dbReference>
<dbReference type="GO" id="GO:0061525">
    <property type="term" value="P:hindgut development"/>
    <property type="evidence" value="ECO:0007669"/>
    <property type="project" value="EnsemblMetazoa"/>
</dbReference>
<evidence type="ECO:0000256" key="12">
    <source>
        <dbReference type="SAM" id="MobiDB-lite"/>
    </source>
</evidence>
<keyword evidence="7 10" id="KW-0371">Homeobox</keyword>
<dbReference type="GO" id="GO:0001708">
    <property type="term" value="P:cell fate specification"/>
    <property type="evidence" value="ECO:0007669"/>
    <property type="project" value="EnsemblMetazoa"/>
</dbReference>
<dbReference type="InterPro" id="IPR020479">
    <property type="entry name" value="HD_metazoa"/>
</dbReference>
<dbReference type="GO" id="GO:0061629">
    <property type="term" value="F:RNA polymerase II-specific DNA-binding transcription factor binding"/>
    <property type="evidence" value="ECO:0007669"/>
    <property type="project" value="EnsemblMetazoa"/>
</dbReference>
<keyword evidence="9 10" id="KW-0539">Nucleus</keyword>
<dbReference type="InterPro" id="IPR050948">
    <property type="entry name" value="Antp_homeobox_TF"/>
</dbReference>
<dbReference type="GO" id="GO:0001764">
    <property type="term" value="P:neuron migration"/>
    <property type="evidence" value="ECO:0007669"/>
    <property type="project" value="EnsemblMetazoa"/>
</dbReference>
<dbReference type="PANTHER" id="PTHR46166">
    <property type="entry name" value="HOMEOBOX DOMAIN-CONTAINING PROTEIN"/>
    <property type="match status" value="1"/>
</dbReference>
<dbReference type="PROSITE" id="PS50071">
    <property type="entry name" value="HOMEOBOX_2"/>
    <property type="match status" value="1"/>
</dbReference>
<dbReference type="SMART" id="SM00389">
    <property type="entry name" value="HOX"/>
    <property type="match status" value="1"/>
</dbReference>
<evidence type="ECO:0000256" key="5">
    <source>
        <dbReference type="ARBA" id="ARBA00023015"/>
    </source>
</evidence>
<dbReference type="Pfam" id="PF00046">
    <property type="entry name" value="Homeodomain"/>
    <property type="match status" value="1"/>
</dbReference>
<dbReference type="Gene3D" id="1.10.10.60">
    <property type="entry name" value="Homeodomain-like"/>
    <property type="match status" value="1"/>
</dbReference>
<evidence type="ECO:0000256" key="10">
    <source>
        <dbReference type="PROSITE-ProRule" id="PRU00108"/>
    </source>
</evidence>
<evidence type="ECO:0000256" key="4">
    <source>
        <dbReference type="ARBA" id="ARBA00022473"/>
    </source>
</evidence>
<dbReference type="GO" id="GO:0006357">
    <property type="term" value="P:regulation of transcription by RNA polymerase II"/>
    <property type="evidence" value="ECO:0000318"/>
    <property type="project" value="GO_Central"/>
</dbReference>
<evidence type="ECO:0000256" key="6">
    <source>
        <dbReference type="ARBA" id="ARBA00023125"/>
    </source>
</evidence>
<dbReference type="SUPFAM" id="SSF46689">
    <property type="entry name" value="Homeodomain-like"/>
    <property type="match status" value="1"/>
</dbReference>
<dbReference type="GO" id="GO:0009952">
    <property type="term" value="P:anterior/posterior pattern specification"/>
    <property type="evidence" value="ECO:0007669"/>
    <property type="project" value="EnsemblMetazoa"/>
</dbReference>
<evidence type="ECO:0000256" key="11">
    <source>
        <dbReference type="RuleBase" id="RU000682"/>
    </source>
</evidence>
<dbReference type="AlphaFoldDB" id="A0A454XWS3"/>
<dbReference type="GO" id="GO:0000977">
    <property type="term" value="F:RNA polymerase II transcription regulatory region sequence-specific DNA binding"/>
    <property type="evidence" value="ECO:0000318"/>
    <property type="project" value="GO_Central"/>
</dbReference>
<name>A0A454XWS3_PRIPA</name>
<dbReference type="InterPro" id="IPR017970">
    <property type="entry name" value="Homeobox_CS"/>
</dbReference>
<feature type="region of interest" description="Disordered" evidence="12">
    <location>
        <begin position="1"/>
        <end position="36"/>
    </location>
</feature>
<protein>
    <submittedName>
        <fullName evidence="13">Egl-5</fullName>
    </submittedName>
</protein>
<dbReference type="PRINTS" id="PR00024">
    <property type="entry name" value="HOMEOBOX"/>
</dbReference>
<dbReference type="GO" id="GO:0030155">
    <property type="term" value="P:regulation of cell adhesion"/>
    <property type="evidence" value="ECO:0007669"/>
    <property type="project" value="EnsemblMetazoa"/>
</dbReference>
<feature type="DNA-binding region" description="Homeobox" evidence="10">
    <location>
        <begin position="141"/>
        <end position="200"/>
    </location>
</feature>
<evidence type="ECO:0000256" key="7">
    <source>
        <dbReference type="ARBA" id="ARBA00023155"/>
    </source>
</evidence>
<keyword evidence="14" id="KW-1185">Reference proteome</keyword>
<keyword evidence="4" id="KW-0217">Developmental protein</keyword>